<reference evidence="2" key="2">
    <citation type="journal article" date="2022" name="Proc. Natl. Acad. Sci. U.S.A.">
        <title>Diploid-dominant life cycles characterize the early evolution of Fungi.</title>
        <authorList>
            <person name="Amses K.R."/>
            <person name="Simmons D.R."/>
            <person name="Longcore J.E."/>
            <person name="Mondo S.J."/>
            <person name="Seto K."/>
            <person name="Jeronimo G.H."/>
            <person name="Bonds A.E."/>
            <person name="Quandt C.A."/>
            <person name="Davis W.J."/>
            <person name="Chang Y."/>
            <person name="Federici B.A."/>
            <person name="Kuo A."/>
            <person name="LaButti K."/>
            <person name="Pangilinan J."/>
            <person name="Andreopoulos W."/>
            <person name="Tritt A."/>
            <person name="Riley R."/>
            <person name="Hundley H."/>
            <person name="Johnson J."/>
            <person name="Lipzen A."/>
            <person name="Barry K."/>
            <person name="Lang B.F."/>
            <person name="Cuomo C.A."/>
            <person name="Buchler N.E."/>
            <person name="Grigoriev I.V."/>
            <person name="Spatafora J.W."/>
            <person name="Stajich J.E."/>
            <person name="James T.Y."/>
        </authorList>
    </citation>
    <scope>NUCLEOTIDE SEQUENCE</scope>
    <source>
        <strain evidence="2">AG</strain>
    </source>
</reference>
<evidence type="ECO:0000256" key="1">
    <source>
        <dbReference type="SAM" id="Phobius"/>
    </source>
</evidence>
<proteinExistence type="predicted"/>
<keyword evidence="1" id="KW-0472">Membrane</keyword>
<evidence type="ECO:0000313" key="3">
    <source>
        <dbReference type="Proteomes" id="UP001206595"/>
    </source>
</evidence>
<name>A0AAD5EFM1_UMBRA</name>
<keyword evidence="3" id="KW-1185">Reference proteome</keyword>
<comment type="caution">
    <text evidence="2">The sequence shown here is derived from an EMBL/GenBank/DDBJ whole genome shotgun (WGS) entry which is preliminary data.</text>
</comment>
<dbReference type="AlphaFoldDB" id="A0AAD5EFM1"/>
<gene>
    <name evidence="2" type="ORF">K450DRAFT_224957</name>
</gene>
<dbReference type="EMBL" id="MU620898">
    <property type="protein sequence ID" value="KAI8582818.1"/>
    <property type="molecule type" value="Genomic_DNA"/>
</dbReference>
<dbReference type="GeneID" id="75911643"/>
<organism evidence="2 3">
    <name type="scientific">Umbelopsis ramanniana AG</name>
    <dbReference type="NCBI Taxonomy" id="1314678"/>
    <lineage>
        <taxon>Eukaryota</taxon>
        <taxon>Fungi</taxon>
        <taxon>Fungi incertae sedis</taxon>
        <taxon>Mucoromycota</taxon>
        <taxon>Mucoromycotina</taxon>
        <taxon>Umbelopsidomycetes</taxon>
        <taxon>Umbelopsidales</taxon>
        <taxon>Umbelopsidaceae</taxon>
        <taxon>Umbelopsis</taxon>
    </lineage>
</organism>
<feature type="transmembrane region" description="Helical" evidence="1">
    <location>
        <begin position="60"/>
        <end position="81"/>
    </location>
</feature>
<protein>
    <submittedName>
        <fullName evidence="2">Uncharacterized protein</fullName>
    </submittedName>
</protein>
<sequence length="166" mass="18897">MLPFSTQTSFLGWIHLFEHVLSSETGIANLSGTALLVILLAVLQLVLCKSYKIQLASLKILTTCHLVGYLFFLSTSCWYGVLHPRPILAAFDKIRHCLLLLLVKAKEAISTHTQWMLYLPLSCLHGAWINTNKQPWPTFSFTDDVSFESLVRMPLVFSTIYHFARR</sequence>
<dbReference type="Proteomes" id="UP001206595">
    <property type="component" value="Unassembled WGS sequence"/>
</dbReference>
<feature type="non-terminal residue" evidence="2">
    <location>
        <position position="1"/>
    </location>
</feature>
<reference evidence="2" key="1">
    <citation type="submission" date="2021-06" db="EMBL/GenBank/DDBJ databases">
        <authorList>
            <consortium name="DOE Joint Genome Institute"/>
            <person name="Mondo S.J."/>
            <person name="Amses K.R."/>
            <person name="Simmons D.R."/>
            <person name="Longcore J.E."/>
            <person name="Seto K."/>
            <person name="Alves G.H."/>
            <person name="Bonds A.E."/>
            <person name="Quandt C.A."/>
            <person name="Davis W.J."/>
            <person name="Chang Y."/>
            <person name="Letcher P.M."/>
            <person name="Powell M.J."/>
            <person name="Kuo A."/>
            <person name="Labutti K."/>
            <person name="Pangilinan J."/>
            <person name="Andreopoulos W."/>
            <person name="Tritt A."/>
            <person name="Riley R."/>
            <person name="Hundley H."/>
            <person name="Johnson J."/>
            <person name="Lipzen A."/>
            <person name="Barry K."/>
            <person name="Berbee M.L."/>
            <person name="Buchler N.E."/>
            <person name="Grigoriev I.V."/>
            <person name="Spatafora J.W."/>
            <person name="Stajich J.E."/>
            <person name="James T.Y."/>
        </authorList>
    </citation>
    <scope>NUCLEOTIDE SEQUENCE</scope>
    <source>
        <strain evidence="2">AG</strain>
    </source>
</reference>
<dbReference type="RefSeq" id="XP_051447822.1">
    <property type="nucleotide sequence ID" value="XM_051586295.1"/>
</dbReference>
<keyword evidence="1" id="KW-1133">Transmembrane helix</keyword>
<keyword evidence="1" id="KW-0812">Transmembrane</keyword>
<accession>A0AAD5EFM1</accession>
<feature type="transmembrane region" description="Helical" evidence="1">
    <location>
        <begin position="27"/>
        <end position="48"/>
    </location>
</feature>
<evidence type="ECO:0000313" key="2">
    <source>
        <dbReference type="EMBL" id="KAI8582818.1"/>
    </source>
</evidence>